<sequence>MKNVREEEIHTNVISSKQPEISSITLNQQYSLFFWGKQKNFPVKCKIKCNDSGERIAEPYIAKKPNPIKLSRVTKDFTMIVDHKCEKLHGKKSTFKPGIEIKPHLTKKKLKSQMAPANALTSYLKKKDECNNIFKGTDGTCDKYLHKKVYHPNAQIMNDCNQVFRGTENLSDKKNVSPTEVANLTPPSKPKRNKAKQIVNNLISKLKSMKLMKSSGFINEDLINEAINRLRVKFLTNNISPHGLTCAIETLASIKMPNCEKSLVRKFGERSKSQQFSTQQTFVEEPPFNKMKGGQPSINSAVIGDQARSNFGTKFMNIMNTNKGSIMKLRKTEDNKALLKRDNVPKSYKDTEPTHGLLMSGGANTKKKNIKLKKHTTYKPKSRKGLRLGKRKRRFSFSKIPIQPNVKGSVIILDETAQPLDDPCKILSVNFFKNDDIACEDVRIEDDGIKEYDTVVGKFTAIKAKSNGFIKNSEVKKIPVKAKIFQDTLKVDNNLKMNKWIMI</sequence>
<keyword evidence="2" id="KW-1185">Reference proteome</keyword>
<accession>A0AAW1U7S6</accession>
<gene>
    <name evidence="1" type="ORF">WA026_011086</name>
</gene>
<comment type="caution">
    <text evidence="1">The sequence shown here is derived from an EMBL/GenBank/DDBJ whole genome shotgun (WGS) entry which is preliminary data.</text>
</comment>
<evidence type="ECO:0000313" key="2">
    <source>
        <dbReference type="Proteomes" id="UP001431783"/>
    </source>
</evidence>
<name>A0AAW1U7S6_9CUCU</name>
<dbReference type="Proteomes" id="UP001431783">
    <property type="component" value="Unassembled WGS sequence"/>
</dbReference>
<protein>
    <submittedName>
        <fullName evidence="1">Uncharacterized protein</fullName>
    </submittedName>
</protein>
<dbReference type="EMBL" id="JARQZJ010000035">
    <property type="protein sequence ID" value="KAK9875986.1"/>
    <property type="molecule type" value="Genomic_DNA"/>
</dbReference>
<proteinExistence type="predicted"/>
<dbReference type="AlphaFoldDB" id="A0AAW1U7S6"/>
<organism evidence="1 2">
    <name type="scientific">Henosepilachna vigintioctopunctata</name>
    <dbReference type="NCBI Taxonomy" id="420089"/>
    <lineage>
        <taxon>Eukaryota</taxon>
        <taxon>Metazoa</taxon>
        <taxon>Ecdysozoa</taxon>
        <taxon>Arthropoda</taxon>
        <taxon>Hexapoda</taxon>
        <taxon>Insecta</taxon>
        <taxon>Pterygota</taxon>
        <taxon>Neoptera</taxon>
        <taxon>Endopterygota</taxon>
        <taxon>Coleoptera</taxon>
        <taxon>Polyphaga</taxon>
        <taxon>Cucujiformia</taxon>
        <taxon>Coccinelloidea</taxon>
        <taxon>Coccinellidae</taxon>
        <taxon>Epilachninae</taxon>
        <taxon>Epilachnini</taxon>
        <taxon>Henosepilachna</taxon>
    </lineage>
</organism>
<reference evidence="1 2" key="1">
    <citation type="submission" date="2023-03" db="EMBL/GenBank/DDBJ databases">
        <title>Genome insight into feeding habits of ladybird beetles.</title>
        <authorList>
            <person name="Li H.-S."/>
            <person name="Huang Y.-H."/>
            <person name="Pang H."/>
        </authorList>
    </citation>
    <scope>NUCLEOTIDE SEQUENCE [LARGE SCALE GENOMIC DNA]</scope>
    <source>
        <strain evidence="1">SYSU_2023b</strain>
        <tissue evidence="1">Whole body</tissue>
    </source>
</reference>
<evidence type="ECO:0000313" key="1">
    <source>
        <dbReference type="EMBL" id="KAK9875986.1"/>
    </source>
</evidence>